<feature type="region of interest" description="Disordered" evidence="9">
    <location>
        <begin position="116"/>
        <end position="147"/>
    </location>
</feature>
<sequence length="147" mass="16680">MTSCASVLARATCKYCTQTAVSVSRIPWMVTRYLSTSHCVQAGRTWRDSQGQSRSGRDYGPLIDLPDWAYADGRPAPTGSGQYRRQQEQRQIAERIDRLASEMMAAVQKEKDALLAEQRKQHQIDQHKLKPKGHALKKKKLRAKDPI</sequence>
<dbReference type="Proteomes" id="UP000887568">
    <property type="component" value="Unplaced"/>
</dbReference>
<dbReference type="GO" id="GO:0005762">
    <property type="term" value="C:mitochondrial large ribosomal subunit"/>
    <property type="evidence" value="ECO:0007669"/>
    <property type="project" value="InterPro"/>
</dbReference>
<keyword evidence="3" id="KW-0809">Transit peptide</keyword>
<evidence type="ECO:0000256" key="9">
    <source>
        <dbReference type="SAM" id="MobiDB-lite"/>
    </source>
</evidence>
<evidence type="ECO:0000256" key="4">
    <source>
        <dbReference type="ARBA" id="ARBA00022980"/>
    </source>
</evidence>
<reference evidence="10" key="1">
    <citation type="submission" date="2022-11" db="UniProtKB">
        <authorList>
            <consortium name="EnsemblMetazoa"/>
        </authorList>
    </citation>
    <scope>IDENTIFICATION</scope>
</reference>
<evidence type="ECO:0000256" key="1">
    <source>
        <dbReference type="ARBA" id="ARBA00004173"/>
    </source>
</evidence>
<evidence type="ECO:0000256" key="8">
    <source>
        <dbReference type="ARBA" id="ARBA00035425"/>
    </source>
</evidence>
<name>A0A914AYX0_PATMI</name>
<dbReference type="PANTHER" id="PTHR34090">
    <property type="entry name" value="39S RIBOSOMAL PROTEIN L52, MITOCHONDRIAL"/>
    <property type="match status" value="1"/>
</dbReference>
<evidence type="ECO:0000256" key="7">
    <source>
        <dbReference type="ARBA" id="ARBA00035181"/>
    </source>
</evidence>
<dbReference type="OMA" id="RSIDQKW"/>
<dbReference type="Pfam" id="PF18699">
    <property type="entry name" value="MRPL52"/>
    <property type="match status" value="1"/>
</dbReference>
<evidence type="ECO:0000256" key="3">
    <source>
        <dbReference type="ARBA" id="ARBA00022946"/>
    </source>
</evidence>
<comment type="similarity">
    <text evidence="2">Belongs to the mitochondrion-specific ribosomal protein mL52 family.</text>
</comment>
<proteinExistence type="inferred from homology"/>
<keyword evidence="5" id="KW-0496">Mitochondrion</keyword>
<keyword evidence="6" id="KW-0687">Ribonucleoprotein</keyword>
<feature type="compositionally biased region" description="Basic and acidic residues" evidence="9">
    <location>
        <begin position="116"/>
        <end position="128"/>
    </location>
</feature>
<dbReference type="GO" id="GO:0003735">
    <property type="term" value="F:structural constituent of ribosome"/>
    <property type="evidence" value="ECO:0007669"/>
    <property type="project" value="InterPro"/>
</dbReference>
<evidence type="ECO:0000256" key="5">
    <source>
        <dbReference type="ARBA" id="ARBA00023128"/>
    </source>
</evidence>
<protein>
    <recommendedName>
        <fullName evidence="7">Large ribosomal subunit protein mL52</fullName>
    </recommendedName>
    <alternativeName>
        <fullName evidence="8">39S ribosomal protein L52, mitochondrial</fullName>
    </alternativeName>
</protein>
<feature type="region of interest" description="Disordered" evidence="9">
    <location>
        <begin position="68"/>
        <end position="91"/>
    </location>
</feature>
<organism evidence="10 11">
    <name type="scientific">Patiria miniata</name>
    <name type="common">Bat star</name>
    <name type="synonym">Asterina miniata</name>
    <dbReference type="NCBI Taxonomy" id="46514"/>
    <lineage>
        <taxon>Eukaryota</taxon>
        <taxon>Metazoa</taxon>
        <taxon>Echinodermata</taxon>
        <taxon>Eleutherozoa</taxon>
        <taxon>Asterozoa</taxon>
        <taxon>Asteroidea</taxon>
        <taxon>Valvatacea</taxon>
        <taxon>Valvatida</taxon>
        <taxon>Asterinidae</taxon>
        <taxon>Patiria</taxon>
    </lineage>
</organism>
<accession>A0A914AYX0</accession>
<dbReference type="OrthoDB" id="10249237at2759"/>
<dbReference type="AlphaFoldDB" id="A0A914AYX0"/>
<feature type="compositionally biased region" description="Basic residues" evidence="9">
    <location>
        <begin position="129"/>
        <end position="147"/>
    </location>
</feature>
<evidence type="ECO:0000256" key="6">
    <source>
        <dbReference type="ARBA" id="ARBA00023274"/>
    </source>
</evidence>
<dbReference type="GO" id="GO:0032543">
    <property type="term" value="P:mitochondrial translation"/>
    <property type="evidence" value="ECO:0007669"/>
    <property type="project" value="InterPro"/>
</dbReference>
<evidence type="ECO:0000313" key="11">
    <source>
        <dbReference type="Proteomes" id="UP000887568"/>
    </source>
</evidence>
<dbReference type="EnsemblMetazoa" id="XM_038212974.1">
    <property type="protein sequence ID" value="XP_038068902.1"/>
    <property type="gene ID" value="LOC119738208"/>
</dbReference>
<dbReference type="InterPro" id="IPR034596">
    <property type="entry name" value="Ribosomal_mL52"/>
</dbReference>
<dbReference type="RefSeq" id="XP_038068902.1">
    <property type="nucleotide sequence ID" value="XM_038212974.1"/>
</dbReference>
<evidence type="ECO:0000313" key="10">
    <source>
        <dbReference type="EnsemblMetazoa" id="XP_038068902.1"/>
    </source>
</evidence>
<evidence type="ECO:0000256" key="2">
    <source>
        <dbReference type="ARBA" id="ARBA00007232"/>
    </source>
</evidence>
<keyword evidence="11" id="KW-1185">Reference proteome</keyword>
<comment type="subcellular location">
    <subcellularLocation>
        <location evidence="1">Mitochondrion</location>
    </subcellularLocation>
</comment>
<keyword evidence="4" id="KW-0689">Ribosomal protein</keyword>
<dbReference type="PANTHER" id="PTHR34090:SF1">
    <property type="entry name" value="LARGE RIBOSOMAL SUBUNIT PROTEIN ML52"/>
    <property type="match status" value="1"/>
</dbReference>
<dbReference type="GeneID" id="119738208"/>